<dbReference type="PANTHER" id="PTHR33219:SF14">
    <property type="entry name" value="PROTEIN COFACTOR ASSEMBLY OF COMPLEX C SUBUNIT B CCB3, CHLOROPLASTIC-RELATED"/>
    <property type="match status" value="1"/>
</dbReference>
<dbReference type="AlphaFoldDB" id="A0A839Z8X9"/>
<name>A0A839Z8X9_9HYPH</name>
<keyword evidence="2" id="KW-0812">Transmembrane</keyword>
<feature type="transmembrane region" description="Helical" evidence="2">
    <location>
        <begin position="12"/>
        <end position="34"/>
    </location>
</feature>
<evidence type="ECO:0000313" key="3">
    <source>
        <dbReference type="EMBL" id="MBB3770968.1"/>
    </source>
</evidence>
<dbReference type="Proteomes" id="UP000533469">
    <property type="component" value="Unassembled WGS sequence"/>
</dbReference>
<organism evidence="3 4">
    <name type="scientific">Ancylobacter tetraedralis</name>
    <dbReference type="NCBI Taxonomy" id="217068"/>
    <lineage>
        <taxon>Bacteria</taxon>
        <taxon>Pseudomonadati</taxon>
        <taxon>Pseudomonadota</taxon>
        <taxon>Alphaproteobacteria</taxon>
        <taxon>Hyphomicrobiales</taxon>
        <taxon>Xanthobacteraceae</taxon>
        <taxon>Ancylobacter</taxon>
    </lineage>
</organism>
<evidence type="ECO:0000313" key="4">
    <source>
        <dbReference type="Proteomes" id="UP000533469"/>
    </source>
</evidence>
<sequence>MYSLLWLFDTLITLYVWILIASAILSWLVAFNVVNAHNQVVRSLGEFLWRVTEPVLAPLRRILPNLGGIDISPVVLIIVLYFVRNLVFELVTGW</sequence>
<keyword evidence="2" id="KW-1133">Transmembrane helix</keyword>
<keyword evidence="2" id="KW-0472">Membrane</keyword>
<proteinExistence type="inferred from homology"/>
<dbReference type="EMBL" id="JACICD010000002">
    <property type="protein sequence ID" value="MBB3770968.1"/>
    <property type="molecule type" value="Genomic_DNA"/>
</dbReference>
<comment type="similarity">
    <text evidence="1">Belongs to the YggT family.</text>
</comment>
<evidence type="ECO:0000256" key="1">
    <source>
        <dbReference type="ARBA" id="ARBA00010894"/>
    </source>
</evidence>
<feature type="transmembrane region" description="Helical" evidence="2">
    <location>
        <begin position="62"/>
        <end position="83"/>
    </location>
</feature>
<accession>A0A839Z8X9</accession>
<evidence type="ECO:0000256" key="2">
    <source>
        <dbReference type="SAM" id="Phobius"/>
    </source>
</evidence>
<keyword evidence="4" id="KW-1185">Reference proteome</keyword>
<dbReference type="InterPro" id="IPR003425">
    <property type="entry name" value="CCB3/YggT"/>
</dbReference>
<reference evidence="3 4" key="1">
    <citation type="submission" date="2020-08" db="EMBL/GenBank/DDBJ databases">
        <title>Genomic Encyclopedia of Type Strains, Phase IV (KMG-IV): sequencing the most valuable type-strain genomes for metagenomic binning, comparative biology and taxonomic classification.</title>
        <authorList>
            <person name="Goeker M."/>
        </authorList>
    </citation>
    <scope>NUCLEOTIDE SEQUENCE [LARGE SCALE GENOMIC DNA]</scope>
    <source>
        <strain evidence="3 4">DSM 5895</strain>
    </source>
</reference>
<dbReference type="RefSeq" id="WP_183189112.1">
    <property type="nucleotide sequence ID" value="NZ_JACICD010000002.1"/>
</dbReference>
<gene>
    <name evidence="3" type="ORF">FHS55_001563</name>
</gene>
<dbReference type="PANTHER" id="PTHR33219">
    <property type="entry name" value="YLMG HOMOLOG PROTEIN 2, CHLOROPLASTIC"/>
    <property type="match status" value="1"/>
</dbReference>
<protein>
    <submittedName>
        <fullName evidence="3">YggT family protein</fullName>
    </submittedName>
</protein>
<dbReference type="GO" id="GO:0016020">
    <property type="term" value="C:membrane"/>
    <property type="evidence" value="ECO:0007669"/>
    <property type="project" value="InterPro"/>
</dbReference>
<comment type="caution">
    <text evidence="3">The sequence shown here is derived from an EMBL/GenBank/DDBJ whole genome shotgun (WGS) entry which is preliminary data.</text>
</comment>
<dbReference type="Pfam" id="PF02325">
    <property type="entry name" value="CCB3_YggT"/>
    <property type="match status" value="1"/>
</dbReference>